<evidence type="ECO:0008006" key="3">
    <source>
        <dbReference type="Google" id="ProtNLM"/>
    </source>
</evidence>
<reference evidence="1 2" key="1">
    <citation type="submission" date="2019-09" db="EMBL/GenBank/DDBJ databases">
        <title>Salinarimonas rosea gen. nov., sp. nov., a new member of the a-2 subgroup of the Proteobacteria.</title>
        <authorList>
            <person name="Liu J."/>
        </authorList>
    </citation>
    <scope>NUCLEOTIDE SEQUENCE [LARGE SCALE GENOMIC DNA]</scope>
    <source>
        <strain evidence="1 2">BN140002</strain>
    </source>
</reference>
<evidence type="ECO:0000313" key="2">
    <source>
        <dbReference type="Proteomes" id="UP000323142"/>
    </source>
</evidence>
<gene>
    <name evidence="1" type="ORF">F0L46_13270</name>
</gene>
<reference evidence="1 2" key="2">
    <citation type="submission" date="2019-09" db="EMBL/GenBank/DDBJ databases">
        <authorList>
            <person name="Jin C."/>
        </authorList>
    </citation>
    <scope>NUCLEOTIDE SEQUENCE [LARGE SCALE GENOMIC DNA]</scope>
    <source>
        <strain evidence="1 2">BN140002</strain>
    </source>
</reference>
<dbReference type="Proteomes" id="UP000323142">
    <property type="component" value="Unassembled WGS sequence"/>
</dbReference>
<comment type="caution">
    <text evidence="1">The sequence shown here is derived from an EMBL/GenBank/DDBJ whole genome shotgun (WGS) entry which is preliminary data.</text>
</comment>
<dbReference type="RefSeq" id="WP_149818281.1">
    <property type="nucleotide sequence ID" value="NZ_VUOA01000023.1"/>
</dbReference>
<accession>A0A5B2VB53</accession>
<dbReference type="InterPro" id="IPR035901">
    <property type="entry name" value="GIY-YIG_endonuc_sf"/>
</dbReference>
<dbReference type="AlphaFoldDB" id="A0A5B2VB53"/>
<name>A0A5B2VB53_9HYPH</name>
<keyword evidence="2" id="KW-1185">Reference proteome</keyword>
<sequence>MEISIQWFEPVQLTERGRLLLSPDNVPDEIPDVAGVYYFSRRYGSTHTPFYIGETLNLRSRLRSHLNTVAIVDVLRGINVSDTQIRQGTRYFHYGALETKRNQDPKKCLSIVQKFMIRTAVEYGAPILNKNLTKIKIHNIHFAGNRHGRGWFDENASIEA</sequence>
<protein>
    <recommendedName>
        <fullName evidence="3">GIY-YIG domain-containing protein</fullName>
    </recommendedName>
</protein>
<organism evidence="1 2">
    <name type="scientific">Salinarimonas soli</name>
    <dbReference type="NCBI Taxonomy" id="1638099"/>
    <lineage>
        <taxon>Bacteria</taxon>
        <taxon>Pseudomonadati</taxon>
        <taxon>Pseudomonadota</taxon>
        <taxon>Alphaproteobacteria</taxon>
        <taxon>Hyphomicrobiales</taxon>
        <taxon>Salinarimonadaceae</taxon>
        <taxon>Salinarimonas</taxon>
    </lineage>
</organism>
<evidence type="ECO:0000313" key="1">
    <source>
        <dbReference type="EMBL" id="KAA2236733.1"/>
    </source>
</evidence>
<proteinExistence type="predicted"/>
<dbReference type="EMBL" id="VUOA01000023">
    <property type="protein sequence ID" value="KAA2236733.1"/>
    <property type="molecule type" value="Genomic_DNA"/>
</dbReference>
<dbReference type="OrthoDB" id="9154763at2"/>
<dbReference type="Gene3D" id="3.40.1440.10">
    <property type="entry name" value="GIY-YIG endonuclease"/>
    <property type="match status" value="1"/>
</dbReference>